<dbReference type="STRING" id="121224.E0VVV3"/>
<dbReference type="CTD" id="8238747"/>
<evidence type="ECO:0000259" key="11">
    <source>
        <dbReference type="PROSITE" id="PS51203"/>
    </source>
</evidence>
<reference evidence="12" key="1">
    <citation type="submission" date="2007-04" db="EMBL/GenBank/DDBJ databases">
        <title>Annotation of Pediculus humanus corporis strain USDA.</title>
        <authorList>
            <person name="Kirkness E."/>
            <person name="Hannick L."/>
            <person name="Hass B."/>
            <person name="Bruggner R."/>
            <person name="Lawson D."/>
            <person name="Bidwell S."/>
            <person name="Joardar V."/>
            <person name="Caler E."/>
            <person name="Walenz B."/>
            <person name="Inman J."/>
            <person name="Schobel S."/>
            <person name="Galinsky K."/>
            <person name="Amedeo P."/>
            <person name="Strausberg R."/>
        </authorList>
    </citation>
    <scope>NUCLEOTIDE SEQUENCE</scope>
    <source>
        <strain evidence="12">USDA</strain>
    </source>
</reference>
<dbReference type="EMBL" id="AAZO01005683">
    <property type="status" value="NOT_ANNOTATED_CDS"/>
    <property type="molecule type" value="Genomic_DNA"/>
</dbReference>
<dbReference type="eggNOG" id="KOG1124">
    <property type="taxonomic scope" value="Eukaryota"/>
</dbReference>
<dbReference type="VEuPathDB" id="VectorBase:PHUM467930"/>
<dbReference type="GO" id="GO:0036158">
    <property type="term" value="P:outer dynein arm assembly"/>
    <property type="evidence" value="ECO:0007669"/>
    <property type="project" value="TreeGrafter"/>
</dbReference>
<dbReference type="OrthoDB" id="348005at2759"/>
<proteinExistence type="predicted"/>
<dbReference type="GO" id="GO:0120293">
    <property type="term" value="C:dynein axonemal particle"/>
    <property type="evidence" value="ECO:0007669"/>
    <property type="project" value="UniProtKB-SubCell"/>
</dbReference>
<feature type="domain" description="CS" evidence="11">
    <location>
        <begin position="3"/>
        <end position="87"/>
    </location>
</feature>
<evidence type="ECO:0000256" key="2">
    <source>
        <dbReference type="ARBA" id="ARBA00004487"/>
    </source>
</evidence>
<dbReference type="Gene3D" id="1.25.40.10">
    <property type="entry name" value="Tetratricopeptide repeat domain"/>
    <property type="match status" value="1"/>
</dbReference>
<dbReference type="PROSITE" id="PS51203">
    <property type="entry name" value="CS"/>
    <property type="match status" value="1"/>
</dbReference>
<dbReference type="HOGENOM" id="CLU_029084_2_0_1"/>
<dbReference type="SUPFAM" id="SSF49764">
    <property type="entry name" value="HSP20-like chaperones"/>
    <property type="match status" value="1"/>
</dbReference>
<keyword evidence="7" id="KW-0539">Nucleus</keyword>
<dbReference type="SMART" id="SM00028">
    <property type="entry name" value="TPR"/>
    <property type="match status" value="3"/>
</dbReference>
<evidence type="ECO:0000256" key="3">
    <source>
        <dbReference type="ARBA" id="ARBA00022490"/>
    </source>
</evidence>
<keyword evidence="8" id="KW-0966">Cell projection</keyword>
<keyword evidence="14" id="KW-1185">Reference proteome</keyword>
<dbReference type="EnsemblMetazoa" id="PHUM467930-RA">
    <property type="protein sequence ID" value="PHUM467930-PA"/>
    <property type="gene ID" value="PHUM467930"/>
</dbReference>
<dbReference type="InterPro" id="IPR052004">
    <property type="entry name" value="Dynein_assembly_factor_4"/>
</dbReference>
<dbReference type="EMBL" id="DS235815">
    <property type="protein sequence ID" value="EEB17509.1"/>
    <property type="molecule type" value="Genomic_DNA"/>
</dbReference>
<evidence type="ECO:0000256" key="1">
    <source>
        <dbReference type="ARBA" id="ARBA00004123"/>
    </source>
</evidence>
<evidence type="ECO:0000256" key="5">
    <source>
        <dbReference type="ARBA" id="ARBA00022803"/>
    </source>
</evidence>
<dbReference type="GO" id="GO:0007399">
    <property type="term" value="P:nervous system development"/>
    <property type="evidence" value="ECO:0007669"/>
    <property type="project" value="UniProtKB-KW"/>
</dbReference>
<sequence length="416" mass="47056">MPLIVKDFVWKQTEELLTIRVPLKGVSSSSVDIFTSDNYVKASYSPFLFEVFLFSNINEKTSKCTISDNEIIFELYKIIPKMWENLTADISKLEMLQKRKEIIEKSHVKTEEDRKLKKEKLSALQRLSVQQQIDQDSKMRQVIDDKRNAARAKAMNELDDWVINNKIEEINKPCKGPLDLDKVIFNETDAGVEIDVEDDSIQKKVVEPIKNEMKSTNLKSKSIDVFPMPLPRNPGTITINFTHRDFPTPSRESQAPQEEEWLKKQVEARRATGFVAEDLRPEECNPTWLKDKGDSFYKVGNYLGAVSAYSHAIKLGSKMSSLYANRGAAHLGLGNLHKALDDCSQALDLMTPHVPANLEARAKCHARRGAILCRLGLPEPGVADFQAAVGLMPNDIKLQQDLEHAKSLTKNKSTDD</sequence>
<dbReference type="GO" id="GO:0005634">
    <property type="term" value="C:nucleus"/>
    <property type="evidence" value="ECO:0007669"/>
    <property type="project" value="UniProtKB-SubCell"/>
</dbReference>
<organism>
    <name type="scientific">Pediculus humanus subsp. corporis</name>
    <name type="common">Body louse</name>
    <dbReference type="NCBI Taxonomy" id="121224"/>
    <lineage>
        <taxon>Eukaryota</taxon>
        <taxon>Metazoa</taxon>
        <taxon>Ecdysozoa</taxon>
        <taxon>Arthropoda</taxon>
        <taxon>Hexapoda</taxon>
        <taxon>Insecta</taxon>
        <taxon>Pterygota</taxon>
        <taxon>Neoptera</taxon>
        <taxon>Paraneoptera</taxon>
        <taxon>Psocodea</taxon>
        <taxon>Troctomorpha</taxon>
        <taxon>Phthiraptera</taxon>
        <taxon>Anoplura</taxon>
        <taxon>Pediculidae</taxon>
        <taxon>Pediculus</taxon>
    </lineage>
</organism>
<dbReference type="InterPro" id="IPR011990">
    <property type="entry name" value="TPR-like_helical_dom_sf"/>
</dbReference>
<dbReference type="InParanoid" id="E0VVV3"/>
<dbReference type="AlphaFoldDB" id="E0VVV3"/>
<keyword evidence="3" id="KW-0963">Cytoplasm</keyword>
<comment type="subcellular location">
    <subcellularLocation>
        <location evidence="2">Cell projection</location>
        <location evidence="2">Neuron projection</location>
    </subcellularLocation>
    <subcellularLocation>
        <location evidence="9">Dynein axonemal particle</location>
    </subcellularLocation>
    <subcellularLocation>
        <location evidence="1">Nucleus</location>
    </subcellularLocation>
</comment>
<dbReference type="OMA" id="PPLKWFK"/>
<keyword evidence="6" id="KW-0524">Neurogenesis</keyword>
<evidence type="ECO:0000256" key="10">
    <source>
        <dbReference type="ARBA" id="ARBA00024430"/>
    </source>
</evidence>
<dbReference type="FunFam" id="2.60.40.790:FF:000015">
    <property type="entry name" value="dynein assembly factor 4, axonemal isoform X1"/>
    <property type="match status" value="1"/>
</dbReference>
<evidence type="ECO:0000313" key="14">
    <source>
        <dbReference type="Proteomes" id="UP000009046"/>
    </source>
</evidence>
<dbReference type="SUPFAM" id="SSF48452">
    <property type="entry name" value="TPR-like"/>
    <property type="match status" value="1"/>
</dbReference>
<dbReference type="Gene3D" id="2.60.40.790">
    <property type="match status" value="1"/>
</dbReference>
<dbReference type="PANTHER" id="PTHR46492:SF1">
    <property type="entry name" value="DYNEIN AXONEMAL ASSEMBLY FACTOR 4"/>
    <property type="match status" value="1"/>
</dbReference>
<protein>
    <recommendedName>
        <fullName evidence="10">Dynein axonemal assembly factor 4</fullName>
    </recommendedName>
</protein>
<reference evidence="13" key="3">
    <citation type="submission" date="2021-02" db="UniProtKB">
        <authorList>
            <consortium name="EnsemblMetazoa"/>
        </authorList>
    </citation>
    <scope>IDENTIFICATION</scope>
    <source>
        <strain evidence="13">USDA</strain>
    </source>
</reference>
<evidence type="ECO:0000256" key="6">
    <source>
        <dbReference type="ARBA" id="ARBA00022902"/>
    </source>
</evidence>
<keyword evidence="4" id="KW-0677">Repeat</keyword>
<evidence type="ECO:0000256" key="4">
    <source>
        <dbReference type="ARBA" id="ARBA00022737"/>
    </source>
</evidence>
<dbReference type="CDD" id="cd06469">
    <property type="entry name" value="p23_DYX1C1_like"/>
    <property type="match status" value="1"/>
</dbReference>
<evidence type="ECO:0000256" key="7">
    <source>
        <dbReference type="ARBA" id="ARBA00023242"/>
    </source>
</evidence>
<dbReference type="RefSeq" id="XP_002430247.1">
    <property type="nucleotide sequence ID" value="XM_002430202.1"/>
</dbReference>
<dbReference type="KEGG" id="phu:Phum_PHUM467930"/>
<evidence type="ECO:0000256" key="8">
    <source>
        <dbReference type="ARBA" id="ARBA00023273"/>
    </source>
</evidence>
<dbReference type="Pfam" id="PF04969">
    <property type="entry name" value="CS"/>
    <property type="match status" value="1"/>
</dbReference>
<dbReference type="InterPro" id="IPR007052">
    <property type="entry name" value="CS_dom"/>
</dbReference>
<evidence type="ECO:0000256" key="9">
    <source>
        <dbReference type="ARBA" id="ARBA00024190"/>
    </source>
</evidence>
<name>E0VVV3_PEDHC</name>
<reference evidence="12" key="2">
    <citation type="submission" date="2007-04" db="EMBL/GenBank/DDBJ databases">
        <title>The genome of the human body louse.</title>
        <authorList>
            <consortium name="The Human Body Louse Genome Consortium"/>
            <person name="Kirkness E."/>
            <person name="Walenz B."/>
            <person name="Hass B."/>
            <person name="Bruggner R."/>
            <person name="Strausberg R."/>
        </authorList>
    </citation>
    <scope>NUCLEOTIDE SEQUENCE</scope>
    <source>
        <strain evidence="12">USDA</strain>
    </source>
</reference>
<accession>E0VVV3</accession>
<dbReference type="GeneID" id="8238747"/>
<dbReference type="GO" id="GO:0003341">
    <property type="term" value="P:cilium movement"/>
    <property type="evidence" value="ECO:0007669"/>
    <property type="project" value="InterPro"/>
</dbReference>
<dbReference type="GO" id="GO:0043005">
    <property type="term" value="C:neuron projection"/>
    <property type="evidence" value="ECO:0007669"/>
    <property type="project" value="UniProtKB-SubCell"/>
</dbReference>
<evidence type="ECO:0000313" key="12">
    <source>
        <dbReference type="EMBL" id="EEB17509.1"/>
    </source>
</evidence>
<dbReference type="Proteomes" id="UP000009046">
    <property type="component" value="Unassembled WGS sequence"/>
</dbReference>
<dbReference type="InterPro" id="IPR008978">
    <property type="entry name" value="HSP20-like_chaperone"/>
</dbReference>
<keyword evidence="12" id="KW-0346">Stress response</keyword>
<keyword evidence="5" id="KW-0802">TPR repeat</keyword>
<dbReference type="PANTHER" id="PTHR46492">
    <property type="entry name" value="DYNEIN ASSEMBLY FACTOR 4, AXONEMAL"/>
    <property type="match status" value="1"/>
</dbReference>
<dbReference type="GO" id="GO:0036159">
    <property type="term" value="P:inner dynein arm assembly"/>
    <property type="evidence" value="ECO:0007669"/>
    <property type="project" value="TreeGrafter"/>
</dbReference>
<dbReference type="InterPro" id="IPR037894">
    <property type="entry name" value="CS_DYX1C1"/>
</dbReference>
<gene>
    <name evidence="13" type="primary">8238747</name>
    <name evidence="12" type="ORF">Phum_PHUM467930</name>
</gene>
<dbReference type="InterPro" id="IPR019734">
    <property type="entry name" value="TPR_rpt"/>
</dbReference>
<evidence type="ECO:0000313" key="13">
    <source>
        <dbReference type="EnsemblMetazoa" id="PHUM467930-PA"/>
    </source>
</evidence>